<accession>A0AC60PJA7</accession>
<protein>
    <submittedName>
        <fullName evidence="1">Uncharacterized protein</fullName>
    </submittedName>
</protein>
<evidence type="ECO:0000313" key="2">
    <source>
        <dbReference type="Proteomes" id="UP000805193"/>
    </source>
</evidence>
<gene>
    <name evidence="1" type="ORF">HPB47_003507</name>
</gene>
<organism evidence="1 2">
    <name type="scientific">Ixodes persulcatus</name>
    <name type="common">Taiga tick</name>
    <dbReference type="NCBI Taxonomy" id="34615"/>
    <lineage>
        <taxon>Eukaryota</taxon>
        <taxon>Metazoa</taxon>
        <taxon>Ecdysozoa</taxon>
        <taxon>Arthropoda</taxon>
        <taxon>Chelicerata</taxon>
        <taxon>Arachnida</taxon>
        <taxon>Acari</taxon>
        <taxon>Parasitiformes</taxon>
        <taxon>Ixodida</taxon>
        <taxon>Ixodoidea</taxon>
        <taxon>Ixodidae</taxon>
        <taxon>Ixodinae</taxon>
        <taxon>Ixodes</taxon>
    </lineage>
</organism>
<comment type="caution">
    <text evidence="1">The sequence shown here is derived from an EMBL/GenBank/DDBJ whole genome shotgun (WGS) entry which is preliminary data.</text>
</comment>
<proteinExistence type="predicted"/>
<sequence>MDRNRRTRGIVRSAVTRTLTPIDNLLQDENTTELDLPLQLDYLLQKESNLIHLDRDIQTSTSDDNLEDELEGAEEYRLRISHSLTHVRHALDSRLSVPQPTNIMPNFPLDRTQSGGLPPTPTSRSHQTVALLKLQGWMSRLATTLSSNIVFSCGAFLLTWNASDGKETDGSLVVGTAVVVVSGSPSPAASVLGITVARAVGTPRRRPLGRDHRRGDRLLDAGGVPHGGLQAADTIPAEAQGRLDNDVGVLIGSGFYWQVVTAHIQTIGILVAEKTELQSALSQSQQTTKQKTVETEELQGRLKAARDSQSQLQEKSSQDYLREIERLKTEQYKSSKSIVEKLKQELSELSKKLGKKAKDNEALTRAWQRAQASENAHSQLEELHQEKLEIEKKVNKFKDAMEQIAAEKRQMSSHYQSYVDWFSQQLETSKAMLEKRIPLTFPLRT</sequence>
<name>A0AC60PJA7_IXOPE</name>
<dbReference type="EMBL" id="JABSTQ010010510">
    <property type="protein sequence ID" value="KAG0420427.1"/>
    <property type="molecule type" value="Genomic_DNA"/>
</dbReference>
<reference evidence="1 2" key="1">
    <citation type="journal article" date="2020" name="Cell">
        <title>Large-Scale Comparative Analyses of Tick Genomes Elucidate Their Genetic Diversity and Vector Capacities.</title>
        <authorList>
            <consortium name="Tick Genome and Microbiome Consortium (TIGMIC)"/>
            <person name="Jia N."/>
            <person name="Wang J."/>
            <person name="Shi W."/>
            <person name="Du L."/>
            <person name="Sun Y."/>
            <person name="Zhan W."/>
            <person name="Jiang J.F."/>
            <person name="Wang Q."/>
            <person name="Zhang B."/>
            <person name="Ji P."/>
            <person name="Bell-Sakyi L."/>
            <person name="Cui X.M."/>
            <person name="Yuan T.T."/>
            <person name="Jiang B.G."/>
            <person name="Yang W.F."/>
            <person name="Lam T.T."/>
            <person name="Chang Q.C."/>
            <person name="Ding S.J."/>
            <person name="Wang X.J."/>
            <person name="Zhu J.G."/>
            <person name="Ruan X.D."/>
            <person name="Zhao L."/>
            <person name="Wei J.T."/>
            <person name="Ye R.Z."/>
            <person name="Que T.C."/>
            <person name="Du C.H."/>
            <person name="Zhou Y.H."/>
            <person name="Cheng J.X."/>
            <person name="Dai P.F."/>
            <person name="Guo W.B."/>
            <person name="Han X.H."/>
            <person name="Huang E.J."/>
            <person name="Li L.F."/>
            <person name="Wei W."/>
            <person name="Gao Y.C."/>
            <person name="Liu J.Z."/>
            <person name="Shao H.Z."/>
            <person name="Wang X."/>
            <person name="Wang C.C."/>
            <person name="Yang T.C."/>
            <person name="Huo Q.B."/>
            <person name="Li W."/>
            <person name="Chen H.Y."/>
            <person name="Chen S.E."/>
            <person name="Zhou L.G."/>
            <person name="Ni X.B."/>
            <person name="Tian J.H."/>
            <person name="Sheng Y."/>
            <person name="Liu T."/>
            <person name="Pan Y.S."/>
            <person name="Xia L.Y."/>
            <person name="Li J."/>
            <person name="Zhao F."/>
            <person name="Cao W.C."/>
        </authorList>
    </citation>
    <scope>NUCLEOTIDE SEQUENCE [LARGE SCALE GENOMIC DNA]</scope>
    <source>
        <strain evidence="1">Iper-2018</strain>
    </source>
</reference>
<evidence type="ECO:0000313" key="1">
    <source>
        <dbReference type="EMBL" id="KAG0420427.1"/>
    </source>
</evidence>
<dbReference type="Proteomes" id="UP000805193">
    <property type="component" value="Unassembled WGS sequence"/>
</dbReference>
<keyword evidence="2" id="KW-1185">Reference proteome</keyword>